<dbReference type="Pfam" id="PF13340">
    <property type="entry name" value="DUF4096"/>
    <property type="match status" value="1"/>
</dbReference>
<dbReference type="AlphaFoldDB" id="A0A450SJ84"/>
<protein>
    <submittedName>
        <fullName evidence="3">Transposase of IS4/5 family (DUF4096)</fullName>
    </submittedName>
</protein>
<dbReference type="InterPro" id="IPR052909">
    <property type="entry name" value="Transposase_6_like"/>
</dbReference>
<dbReference type="EMBL" id="CAADEW010000019">
    <property type="protein sequence ID" value="VFJ48288.1"/>
    <property type="molecule type" value="Genomic_DNA"/>
</dbReference>
<accession>A0A450SJ84</accession>
<proteinExistence type="predicted"/>
<gene>
    <name evidence="2" type="ORF">BECKFW1821A_GA0114235_101936</name>
    <name evidence="3" type="ORF">BECKFW1821B_GA0114236_101517</name>
</gene>
<dbReference type="PANTHER" id="PTHR46637">
    <property type="entry name" value="TIS1421-TRANSPOSASE PROTEIN A"/>
    <property type="match status" value="1"/>
</dbReference>
<dbReference type="InterPro" id="IPR025161">
    <property type="entry name" value="IS402-like_dom"/>
</dbReference>
<evidence type="ECO:0000313" key="2">
    <source>
        <dbReference type="EMBL" id="VFJ48288.1"/>
    </source>
</evidence>
<sequence>MDYDLLVVEGDIIMGELFRLTRTQLSKIEPYFPVSRGVPRVDDLRVISGIIHVLKRGLQWQDAPKECSPYKTLYTHIYPLESHGHMERTMARFDKFSPEFSHRRRFGIITGIITAVDIPKEMAEYVLRQGFYVAGIWDELFAPRSPEEFVPHYCGGNE</sequence>
<feature type="domain" description="Insertion element IS402-like" evidence="1">
    <location>
        <begin position="20"/>
        <end position="88"/>
    </location>
</feature>
<evidence type="ECO:0000259" key="1">
    <source>
        <dbReference type="Pfam" id="PF13340"/>
    </source>
</evidence>
<reference evidence="3" key="1">
    <citation type="submission" date="2019-02" db="EMBL/GenBank/DDBJ databases">
        <authorList>
            <person name="Gruber-Vodicka R. H."/>
            <person name="Seah K. B. B."/>
        </authorList>
    </citation>
    <scope>NUCLEOTIDE SEQUENCE</scope>
    <source>
        <strain evidence="3">BECK_BZ106</strain>
        <strain evidence="2">BECK_BZ15</strain>
    </source>
</reference>
<organism evidence="3">
    <name type="scientific">Candidatus Kentrum sp. FW</name>
    <dbReference type="NCBI Taxonomy" id="2126338"/>
    <lineage>
        <taxon>Bacteria</taxon>
        <taxon>Pseudomonadati</taxon>
        <taxon>Pseudomonadota</taxon>
        <taxon>Gammaproteobacteria</taxon>
        <taxon>Candidatus Kentrum</taxon>
    </lineage>
</organism>
<dbReference type="PANTHER" id="PTHR46637:SF1">
    <property type="entry name" value="BLL5188 PROTEIN"/>
    <property type="match status" value="1"/>
</dbReference>
<name>A0A450SJ84_9GAMM</name>
<dbReference type="EMBL" id="CAADFD010000015">
    <property type="protein sequence ID" value="VFJ53504.1"/>
    <property type="molecule type" value="Genomic_DNA"/>
</dbReference>
<evidence type="ECO:0000313" key="3">
    <source>
        <dbReference type="EMBL" id="VFJ53504.1"/>
    </source>
</evidence>